<dbReference type="SMART" id="SM00382">
    <property type="entry name" value="AAA"/>
    <property type="match status" value="1"/>
</dbReference>
<dbReference type="InterPro" id="IPR000571">
    <property type="entry name" value="Znf_CCCH"/>
</dbReference>
<keyword evidence="2 4" id="KW-0863">Zinc-finger</keyword>
<evidence type="ECO:0000313" key="7">
    <source>
        <dbReference type="EMBL" id="RUS83131.1"/>
    </source>
</evidence>
<evidence type="ECO:0000256" key="1">
    <source>
        <dbReference type="ARBA" id="ARBA00022723"/>
    </source>
</evidence>
<dbReference type="InterPro" id="IPR003593">
    <property type="entry name" value="AAA+_ATPase"/>
</dbReference>
<dbReference type="InterPro" id="IPR041677">
    <property type="entry name" value="DNA2/NAM7_AAA_11"/>
</dbReference>
<dbReference type="FunFam" id="3.40.50.300:FF:000419">
    <property type="entry name" value="Probable helicase with zinc finger domain"/>
    <property type="match status" value="1"/>
</dbReference>
<dbReference type="Gene3D" id="3.40.50.300">
    <property type="entry name" value="P-loop containing nucleotide triphosphate hydrolases"/>
    <property type="match status" value="2"/>
</dbReference>
<reference evidence="7 8" key="1">
    <citation type="submission" date="2019-01" db="EMBL/GenBank/DDBJ databases">
        <title>A draft genome assembly of the solar-powered sea slug Elysia chlorotica.</title>
        <authorList>
            <person name="Cai H."/>
            <person name="Li Q."/>
            <person name="Fang X."/>
            <person name="Li J."/>
            <person name="Curtis N.E."/>
            <person name="Altenburger A."/>
            <person name="Shibata T."/>
            <person name="Feng M."/>
            <person name="Maeda T."/>
            <person name="Schwartz J.A."/>
            <person name="Shigenobu S."/>
            <person name="Lundholm N."/>
            <person name="Nishiyama T."/>
            <person name="Yang H."/>
            <person name="Hasebe M."/>
            <person name="Li S."/>
            <person name="Pierce S.K."/>
            <person name="Wang J."/>
        </authorList>
    </citation>
    <scope>NUCLEOTIDE SEQUENCE [LARGE SCALE GENOMIC DNA]</scope>
    <source>
        <strain evidence="7">EC2010</strain>
        <tissue evidence="7">Whole organism of an adult</tissue>
    </source>
</reference>
<keyword evidence="1 4" id="KW-0479">Metal-binding</keyword>
<dbReference type="PANTHER" id="PTHR10887:SF365">
    <property type="entry name" value="HELICASE WITH ZINC FINGER DOMAIN-RELATED"/>
    <property type="match status" value="1"/>
</dbReference>
<dbReference type="InterPro" id="IPR047187">
    <property type="entry name" value="SF1_C_Upf1"/>
</dbReference>
<dbReference type="OrthoDB" id="5988104at2759"/>
<feature type="region of interest" description="Disordered" evidence="5">
    <location>
        <begin position="1751"/>
        <end position="1773"/>
    </location>
</feature>
<comment type="caution">
    <text evidence="7">The sequence shown here is derived from an EMBL/GenBank/DDBJ whole genome shotgun (WGS) entry which is preliminary data.</text>
</comment>
<organism evidence="7 8">
    <name type="scientific">Elysia chlorotica</name>
    <name type="common">Eastern emerald elysia</name>
    <name type="synonym">Sea slug</name>
    <dbReference type="NCBI Taxonomy" id="188477"/>
    <lineage>
        <taxon>Eukaryota</taxon>
        <taxon>Metazoa</taxon>
        <taxon>Spiralia</taxon>
        <taxon>Lophotrochozoa</taxon>
        <taxon>Mollusca</taxon>
        <taxon>Gastropoda</taxon>
        <taxon>Heterobranchia</taxon>
        <taxon>Euthyneura</taxon>
        <taxon>Panpulmonata</taxon>
        <taxon>Sacoglossa</taxon>
        <taxon>Placobranchoidea</taxon>
        <taxon>Plakobranchidae</taxon>
        <taxon>Elysia</taxon>
    </lineage>
</organism>
<feature type="compositionally biased region" description="Gly residues" evidence="5">
    <location>
        <begin position="1614"/>
        <end position="1626"/>
    </location>
</feature>
<feature type="region of interest" description="Disordered" evidence="5">
    <location>
        <begin position="1670"/>
        <end position="1731"/>
    </location>
</feature>
<dbReference type="GO" id="GO:0008270">
    <property type="term" value="F:zinc ion binding"/>
    <property type="evidence" value="ECO:0007669"/>
    <property type="project" value="UniProtKB-KW"/>
</dbReference>
<dbReference type="PANTHER" id="PTHR10887">
    <property type="entry name" value="DNA2/NAM7 HELICASE FAMILY"/>
    <property type="match status" value="1"/>
</dbReference>
<feature type="region of interest" description="Disordered" evidence="5">
    <location>
        <begin position="1609"/>
        <end position="1633"/>
    </location>
</feature>
<dbReference type="SUPFAM" id="SSF90229">
    <property type="entry name" value="CCCH zinc finger"/>
    <property type="match status" value="1"/>
</dbReference>
<dbReference type="InterPro" id="IPR027417">
    <property type="entry name" value="P-loop_NTPase"/>
</dbReference>
<dbReference type="GO" id="GO:0043186">
    <property type="term" value="C:P granule"/>
    <property type="evidence" value="ECO:0007669"/>
    <property type="project" value="TreeGrafter"/>
</dbReference>
<dbReference type="Pfam" id="PF13086">
    <property type="entry name" value="AAA_11"/>
    <property type="match status" value="2"/>
</dbReference>
<feature type="region of interest" description="Disordered" evidence="5">
    <location>
        <begin position="1527"/>
        <end position="1592"/>
    </location>
</feature>
<feature type="compositionally biased region" description="Basic and acidic residues" evidence="5">
    <location>
        <begin position="1684"/>
        <end position="1696"/>
    </location>
</feature>
<keyword evidence="8" id="KW-1185">Reference proteome</keyword>
<dbReference type="InterPro" id="IPR041679">
    <property type="entry name" value="DNA2/NAM7-like_C"/>
</dbReference>
<dbReference type="STRING" id="188477.A0A3S1A5D7"/>
<evidence type="ECO:0000313" key="8">
    <source>
        <dbReference type="Proteomes" id="UP000271974"/>
    </source>
</evidence>
<keyword evidence="3 4" id="KW-0862">Zinc</keyword>
<dbReference type="EMBL" id="RQTK01000257">
    <property type="protein sequence ID" value="RUS83131.1"/>
    <property type="molecule type" value="Genomic_DNA"/>
</dbReference>
<accession>A0A3S1A5D7</accession>
<dbReference type="GO" id="GO:0004386">
    <property type="term" value="F:helicase activity"/>
    <property type="evidence" value="ECO:0007669"/>
    <property type="project" value="InterPro"/>
</dbReference>
<dbReference type="InterPro" id="IPR011990">
    <property type="entry name" value="TPR-like_helical_dom_sf"/>
</dbReference>
<dbReference type="GO" id="GO:0035194">
    <property type="term" value="P:regulatory ncRNA-mediated post-transcriptional gene silencing"/>
    <property type="evidence" value="ECO:0007669"/>
    <property type="project" value="TreeGrafter"/>
</dbReference>
<dbReference type="InterPro" id="IPR036855">
    <property type="entry name" value="Znf_CCCH_sf"/>
</dbReference>
<feature type="zinc finger region" description="C3H1-type" evidence="4">
    <location>
        <begin position="244"/>
        <end position="272"/>
    </location>
</feature>
<proteinExistence type="predicted"/>
<dbReference type="Pfam" id="PF00642">
    <property type="entry name" value="zf-CCCH"/>
    <property type="match status" value="1"/>
</dbReference>
<dbReference type="SMART" id="SM00356">
    <property type="entry name" value="ZnF_C3H1"/>
    <property type="match status" value="1"/>
</dbReference>
<dbReference type="PROSITE" id="PS50103">
    <property type="entry name" value="ZF_C3H1"/>
    <property type="match status" value="1"/>
</dbReference>
<gene>
    <name evidence="7" type="ORF">EGW08_009120</name>
</gene>
<protein>
    <recommendedName>
        <fullName evidence="6">C3H1-type domain-containing protein</fullName>
    </recommendedName>
</protein>
<evidence type="ECO:0000259" key="6">
    <source>
        <dbReference type="PROSITE" id="PS50103"/>
    </source>
</evidence>
<name>A0A3S1A5D7_ELYCH</name>
<feature type="region of interest" description="Disordered" evidence="5">
    <location>
        <begin position="206"/>
        <end position="230"/>
    </location>
</feature>
<feature type="compositionally biased region" description="Polar residues" evidence="5">
    <location>
        <begin position="1494"/>
        <end position="1510"/>
    </location>
</feature>
<feature type="region of interest" description="Disordered" evidence="5">
    <location>
        <begin position="1395"/>
        <end position="1510"/>
    </location>
</feature>
<evidence type="ECO:0000256" key="2">
    <source>
        <dbReference type="ARBA" id="ARBA00022771"/>
    </source>
</evidence>
<feature type="region of interest" description="Disordered" evidence="5">
    <location>
        <begin position="131"/>
        <end position="166"/>
    </location>
</feature>
<dbReference type="InterPro" id="IPR045055">
    <property type="entry name" value="DNA2/NAM7-like"/>
</dbReference>
<dbReference type="GO" id="GO:0005829">
    <property type="term" value="C:cytosol"/>
    <property type="evidence" value="ECO:0007669"/>
    <property type="project" value="TreeGrafter"/>
</dbReference>
<evidence type="ECO:0000256" key="4">
    <source>
        <dbReference type="PROSITE-ProRule" id="PRU00723"/>
    </source>
</evidence>
<dbReference type="SUPFAM" id="SSF48452">
    <property type="entry name" value="TPR-like"/>
    <property type="match status" value="1"/>
</dbReference>
<evidence type="ECO:0000256" key="5">
    <source>
        <dbReference type="SAM" id="MobiDB-lite"/>
    </source>
</evidence>
<dbReference type="CDD" id="cd18808">
    <property type="entry name" value="SF1_C_Upf1"/>
    <property type="match status" value="1"/>
</dbReference>
<feature type="compositionally biased region" description="Low complexity" evidence="5">
    <location>
        <begin position="1671"/>
        <end position="1681"/>
    </location>
</feature>
<dbReference type="Gene3D" id="1.25.40.10">
    <property type="entry name" value="Tetratricopeptide repeat domain"/>
    <property type="match status" value="1"/>
</dbReference>
<feature type="compositionally biased region" description="Polar residues" evidence="5">
    <location>
        <begin position="1463"/>
        <end position="1473"/>
    </location>
</feature>
<dbReference type="Pfam" id="PF13087">
    <property type="entry name" value="AAA_12"/>
    <property type="match status" value="1"/>
</dbReference>
<sequence length="1792" mass="200405">MEYQERLYKDEVQAETHPRQIETLGGMAEEAREASGDGAKHRLSVAQYLSSISSLAKLKQSQKALEQCNEALDIYTQHPKLLEKKAKILCQQHEFQDAHRLVENWLESDPNNAVAKKELKKLKIILSAVENQDSDAEEEDNESLSQDVDTEKTSQDSSKSNALPTNSLSFGTANTSAFKLFNKSSAEHIKNEELSSQYFSRVTQNPAFPHKHDQDGPSLGPREAGSTEDQQSWCYRAPPRGLASDEYVLCKRYLETGRCTFGEKCTMAHCEAELDEWNHRYAVRKQQLQQSQGTRAQGGTVIEQLVEKFMSPEHPKLVVVENLDLVKIHVNSDLKVNMTTKKCTNAWTFTVTSKMCLHCVALMLDTNRSYFHVSSISVGPRKTQKYQNLENMCQEWVNQDIQGKGQGEYVYRVKVVFKTDIYGTFRQSIVFDFGVDAILMREVQVESAPASDAEKVRKEITLTEAHRWNEKTVQLVNFDPRPASHSEAEEALMAKYQLPRPDKFCQPETVMHSLSKENYRLWMHEMLYIEEMEQVGYISRFNVTTSLQLVNRFLLMPSTLSTAKYAHDGELFARMKLEDDLSEDSMGGRLVLQSSHVAWVAEARKERPEKVYEAVIEDKGKNFIFMRLSRACVEELGLSCDQEFNAQIQFQLNRLPMCERHYAVDRLPTLDIVFPQLNSMPAKLNLDDSDLQDLNEAKRLNDKQKDAVRLILAKSDVKLPPLLIVGPFGTGKTFTMAQAAKQVLKEEGTRILICTHSNSAADLYIKEFLHSYVDEEDHAEARPLRVMYKFRWIQTVPEVVLDYTLLEREGPQAGTFRPPTPEDVMAHRIIIATLSSARYLADLKLPEDAFSHIFIDEAAQSLESETLIPLSVAHENTRIVFAGDHMQMSPEVYSDFTRQQGFHTSLLERLHELYPKECVYKVMLCENYRAHSAIIDFTSELFYDNKLISSGNIVAHDQFYPLTFFAAKGEEIQHENNTGFYNMSEVYEIVERVDELKKKWPEAWGAFDNNGVSIVAPYIDQVARIRSELRKRKLFNINVERVLNVQGKQYRVIILSITRTRLTCRSDPTVEEITDFGFLSNIKLLNTAITRAQSLVVVVGDPVSVCLVGKCRKIWEYFLEICHYNDSLHGISWVPLREQLDRAELTKSFVLNPLAPEFVPSRLYHSPHAPQHAEHGLLLQGGIGAGGGFPPYPHSHHPHFGGYPAGYGMMPGQPFPQMIPSMYQPPVYLPYNPGLLPAMYYPQSTFGRGFIPSKQMFSRYVAPPGSSATGYPYARGLGPVRDGLQRIVEMPRTAGLRHPRGGGRHSAYYPRGGGLHGFGPSYHQPLLHTPAGGYLYQLPEDPRAMAFAPPQAGIPHPFLANSPQTFRAPHSAAYSGVSRHHHQLYAGAPGPTYQAYPGYPHGSPSPQALLKGAAGLSRERSDTADSGGSAGRMSDSPSSGIQLLPNVKHVPAHLFTRPDGDSDQQQQRLNSSPVGVMGIPTSQHLRREGERVTAVSQRSYSPANYTSDRSLVSEGVAISRSYSPANFRKEKTSSGDEGPSRGGSFSPANYGVDDRRSSGEEVSSSHHSSHDRSMSLSPPSPAMTRAGPQAAPQHSAFKMVGPFHQDAAVASNGRGAGNGQDVGGGLNNRRRPNLKLHTGFSRQFSDDLPTPTVITNVFQMIDDNIEESLAEEGASSSSPLPMSYDRRRIQKPDLKLKMSVAQRLQRRQATDDSDVSSSSATPPSGEEPLPSYASMVSRLSDHGRDIMTAEEATHLDLQTPRTPKGFITPGTEVGEVDPLGILKSLNIGSTHQ</sequence>
<dbReference type="SUPFAM" id="SSF52540">
    <property type="entry name" value="P-loop containing nucleoside triphosphate hydrolases"/>
    <property type="match status" value="1"/>
</dbReference>
<feature type="domain" description="C3H1-type" evidence="6">
    <location>
        <begin position="244"/>
        <end position="272"/>
    </location>
</feature>
<feature type="compositionally biased region" description="Polar residues" evidence="5">
    <location>
        <begin position="155"/>
        <end position="166"/>
    </location>
</feature>
<feature type="compositionally biased region" description="Acidic residues" evidence="5">
    <location>
        <begin position="132"/>
        <end position="142"/>
    </location>
</feature>
<feature type="compositionally biased region" description="Low complexity" evidence="5">
    <location>
        <begin position="1715"/>
        <end position="1724"/>
    </location>
</feature>
<evidence type="ECO:0000256" key="3">
    <source>
        <dbReference type="ARBA" id="ARBA00022833"/>
    </source>
</evidence>
<dbReference type="Proteomes" id="UP000271974">
    <property type="component" value="Unassembled WGS sequence"/>
</dbReference>